<feature type="compositionally biased region" description="Polar residues" evidence="14">
    <location>
        <begin position="285"/>
        <end position="295"/>
    </location>
</feature>
<feature type="region of interest" description="Disordered" evidence="14">
    <location>
        <begin position="134"/>
        <end position="208"/>
    </location>
</feature>
<evidence type="ECO:0000256" key="5">
    <source>
        <dbReference type="ARBA" id="ARBA00022722"/>
    </source>
</evidence>
<dbReference type="GeneID" id="119737617"/>
<keyword evidence="5" id="KW-0540">Nuclease</keyword>
<dbReference type="CTD" id="28987"/>
<evidence type="ECO:0000256" key="11">
    <source>
        <dbReference type="ARBA" id="ARBA00045628"/>
    </source>
</evidence>
<dbReference type="AlphaFoldDB" id="A0A914AWW1"/>
<feature type="domain" description="Ribonuclease PIN" evidence="16">
    <location>
        <begin position="9"/>
        <end position="95"/>
    </location>
</feature>
<accession>A0A914AWW1</accession>
<keyword evidence="8" id="KW-0378">Hydrolase</keyword>
<dbReference type="GO" id="GO:0030688">
    <property type="term" value="C:preribosome, small subunit precursor"/>
    <property type="evidence" value="ECO:0007669"/>
    <property type="project" value="TreeGrafter"/>
</dbReference>
<feature type="compositionally biased region" description="Polar residues" evidence="14">
    <location>
        <begin position="224"/>
        <end position="235"/>
    </location>
</feature>
<dbReference type="RefSeq" id="XP_038068009.1">
    <property type="nucleotide sequence ID" value="XM_038212081.1"/>
</dbReference>
<dbReference type="GO" id="GO:0005634">
    <property type="term" value="C:nucleus"/>
    <property type="evidence" value="ECO:0007669"/>
    <property type="project" value="UniProtKB-SubCell"/>
</dbReference>
<evidence type="ECO:0000256" key="1">
    <source>
        <dbReference type="ARBA" id="ARBA00004123"/>
    </source>
</evidence>
<evidence type="ECO:0000256" key="9">
    <source>
        <dbReference type="ARBA" id="ARBA00022833"/>
    </source>
</evidence>
<feature type="binding site" evidence="13">
    <location>
        <position position="344"/>
    </location>
    <ligand>
        <name>Zn(2+)</name>
        <dbReference type="ChEBI" id="CHEBI:29105"/>
    </ligand>
</feature>
<evidence type="ECO:0000256" key="8">
    <source>
        <dbReference type="ARBA" id="ARBA00022801"/>
    </source>
</evidence>
<feature type="domain" description="Nin one binding (NOB1) Zn-ribbon-like" evidence="15">
    <location>
        <begin position="334"/>
        <end position="405"/>
    </location>
</feature>
<dbReference type="SUPFAM" id="SSF144206">
    <property type="entry name" value="NOB1 zinc finger-like"/>
    <property type="match status" value="1"/>
</dbReference>
<dbReference type="Pfam" id="PF17146">
    <property type="entry name" value="PIN_6"/>
    <property type="match status" value="1"/>
</dbReference>
<keyword evidence="10 12" id="KW-0539">Nucleus</keyword>
<dbReference type="PANTHER" id="PTHR12814:SF2">
    <property type="entry name" value="RNA-BINDING PROTEIN NOB1"/>
    <property type="match status" value="1"/>
</dbReference>
<dbReference type="InterPro" id="IPR017117">
    <property type="entry name" value="Nob1_euk"/>
</dbReference>
<dbReference type="Proteomes" id="UP000887568">
    <property type="component" value="Unplaced"/>
</dbReference>
<dbReference type="OMA" id="GYELECE"/>
<dbReference type="InterPro" id="IPR014881">
    <property type="entry name" value="NOB1_Zn-bd"/>
</dbReference>
<feature type="compositionally biased region" description="Basic and acidic residues" evidence="14">
    <location>
        <begin position="148"/>
        <end position="164"/>
    </location>
</feature>
<keyword evidence="9 12" id="KW-0862">Zinc</keyword>
<feature type="compositionally biased region" description="Basic and acidic residues" evidence="14">
    <location>
        <begin position="187"/>
        <end position="206"/>
    </location>
</feature>
<evidence type="ECO:0000313" key="17">
    <source>
        <dbReference type="EnsemblMetazoa" id="XP_038068009.1"/>
    </source>
</evidence>
<sequence length="485" mass="53855">MAKNMAKHVVVDTVAFFKNIQLQDIAENVYTTQGVVREIKDAATRQRLAVLPYDLKYRDPSPECLQIISDFSKKTGDYRSLSSVDVKVLALTYQLTKEHCGTEHLKLVPEKKVTLTCNTRPLVKATDIVGFYLPPKETTSQTGEDEQSATKETDSSLPKDNKEDGDIELTMSKLAVEAEEEEDGDERTELEAKEDNLEGKGLKDADEINIDIDAPKNCEESKLDSLSSENSNQAQEEAVASESMLEDEEENIDNLSDEDDSNAEAEDAGNHGDGLDGEEGWITPGNISKIRQGTRSDQETADGVIVGCMTADFAMQNVLIHMGIPVLSVEGMLIKTAKSFVLRCRSCFKRTNNMTKVFCPHCGNRTLDKVTVTTEEDGSQRIHLSHRKVMNKRGLKYPLPMPKGGKHADNPVLVEDQPIPHNRLSRKAQMTTDVFNTDFITGNSPFALKDTTSKSAQLGVRSFDSNAAHHRRNPNQVRPKKGRKK</sequence>
<keyword evidence="18" id="KW-1185">Reference proteome</keyword>
<evidence type="ECO:0000313" key="18">
    <source>
        <dbReference type="Proteomes" id="UP000887568"/>
    </source>
</evidence>
<dbReference type="EnsemblMetazoa" id="XM_038212081.1">
    <property type="protein sequence ID" value="XP_038068009.1"/>
    <property type="gene ID" value="LOC119737617"/>
</dbReference>
<organism evidence="17 18">
    <name type="scientific">Patiria miniata</name>
    <name type="common">Bat star</name>
    <name type="synonym">Asterina miniata</name>
    <dbReference type="NCBI Taxonomy" id="46514"/>
    <lineage>
        <taxon>Eukaryota</taxon>
        <taxon>Metazoa</taxon>
        <taxon>Echinodermata</taxon>
        <taxon>Eleutherozoa</taxon>
        <taxon>Asterozoa</taxon>
        <taxon>Asteroidea</taxon>
        <taxon>Valvatacea</taxon>
        <taxon>Valvatida</taxon>
        <taxon>Asterinidae</taxon>
        <taxon>Patiria</taxon>
    </lineage>
</organism>
<comment type="function">
    <text evidence="11">May play a role in mRNA degradation. Endonuclease required for processing of 20S pre-rRNA precursor and biogenesis of 40S ribosomal subunits.</text>
</comment>
<dbReference type="FunFam" id="3.40.50.1010:FF:000018">
    <property type="entry name" value="RNA-binding protein NOB1"/>
    <property type="match status" value="1"/>
</dbReference>
<keyword evidence="4" id="KW-0597">Phosphoprotein</keyword>
<reference evidence="17" key="1">
    <citation type="submission" date="2022-11" db="UniProtKB">
        <authorList>
            <consortium name="EnsemblMetazoa"/>
        </authorList>
    </citation>
    <scope>IDENTIFICATION</scope>
</reference>
<feature type="binding site" evidence="13">
    <location>
        <position position="362"/>
    </location>
    <ligand>
        <name>Zn(2+)</name>
        <dbReference type="ChEBI" id="CHEBI:29105"/>
    </ligand>
</feature>
<dbReference type="GO" id="GO:0004521">
    <property type="term" value="F:RNA endonuclease activity"/>
    <property type="evidence" value="ECO:0007669"/>
    <property type="project" value="UniProtKB-UniRule"/>
</dbReference>
<dbReference type="GO" id="GO:0008270">
    <property type="term" value="F:zinc ion binding"/>
    <property type="evidence" value="ECO:0007669"/>
    <property type="project" value="UniProtKB-KW"/>
</dbReference>
<feature type="compositionally biased region" description="Acidic residues" evidence="14">
    <location>
        <begin position="244"/>
        <end position="267"/>
    </location>
</feature>
<evidence type="ECO:0000256" key="2">
    <source>
        <dbReference type="ARBA" id="ARBA00005858"/>
    </source>
</evidence>
<evidence type="ECO:0000256" key="14">
    <source>
        <dbReference type="SAM" id="MobiDB-lite"/>
    </source>
</evidence>
<evidence type="ECO:0000256" key="13">
    <source>
        <dbReference type="PIRSR" id="PIRSR037125-1"/>
    </source>
</evidence>
<name>A0A914AWW1_PATMI</name>
<keyword evidence="7" id="KW-0863">Zinc-finger</keyword>
<evidence type="ECO:0000256" key="12">
    <source>
        <dbReference type="PIRNR" id="PIRNR037125"/>
    </source>
</evidence>
<dbReference type="OrthoDB" id="446759at2759"/>
<feature type="compositionally biased region" description="Basic residues" evidence="14">
    <location>
        <begin position="468"/>
        <end position="485"/>
    </location>
</feature>
<proteinExistence type="inferred from homology"/>
<dbReference type="PIRSF" id="PIRSF037125">
    <property type="entry name" value="D-site_20S_pre-rRNA_nuclease"/>
    <property type="match status" value="1"/>
</dbReference>
<dbReference type="Gene3D" id="6.20.210.10">
    <property type="entry name" value="Nin one binding (NOB1), Zn-ribbon-like"/>
    <property type="match status" value="1"/>
</dbReference>
<dbReference type="InterPro" id="IPR033411">
    <property type="entry name" value="Ribonuclease_PIN"/>
</dbReference>
<feature type="binding site" evidence="13">
    <location>
        <position position="347"/>
    </location>
    <ligand>
        <name>Zn(2+)</name>
        <dbReference type="ChEBI" id="CHEBI:29105"/>
    </ligand>
</feature>
<evidence type="ECO:0000256" key="7">
    <source>
        <dbReference type="ARBA" id="ARBA00022771"/>
    </source>
</evidence>
<dbReference type="InterPro" id="IPR036283">
    <property type="entry name" value="NOB1_Zf-like_sf"/>
</dbReference>
<dbReference type="Pfam" id="PF08772">
    <property type="entry name" value="Zn_ribbon_NOB1"/>
    <property type="match status" value="1"/>
</dbReference>
<comment type="subcellular location">
    <subcellularLocation>
        <location evidence="1 12">Nucleus</location>
    </subcellularLocation>
</comment>
<evidence type="ECO:0000256" key="10">
    <source>
        <dbReference type="ARBA" id="ARBA00023242"/>
    </source>
</evidence>
<dbReference type="GO" id="GO:0016787">
    <property type="term" value="F:hydrolase activity"/>
    <property type="evidence" value="ECO:0007669"/>
    <property type="project" value="UniProtKB-KW"/>
</dbReference>
<dbReference type="InterPro" id="IPR039907">
    <property type="entry name" value="NOB1"/>
</dbReference>
<feature type="region of interest" description="Disordered" evidence="14">
    <location>
        <begin position="220"/>
        <end position="296"/>
    </location>
</feature>
<comment type="similarity">
    <text evidence="2 12">Belongs to the NOB1 family.</text>
</comment>
<evidence type="ECO:0000259" key="15">
    <source>
        <dbReference type="Pfam" id="PF08772"/>
    </source>
</evidence>
<feature type="binding site" evidence="13">
    <location>
        <position position="359"/>
    </location>
    <ligand>
        <name>Zn(2+)</name>
        <dbReference type="ChEBI" id="CHEBI:29105"/>
    </ligand>
</feature>
<evidence type="ECO:0000256" key="3">
    <source>
        <dbReference type="ARBA" id="ARBA00018439"/>
    </source>
</evidence>
<dbReference type="GO" id="GO:0030490">
    <property type="term" value="P:maturation of SSU-rRNA"/>
    <property type="evidence" value="ECO:0007669"/>
    <property type="project" value="TreeGrafter"/>
</dbReference>
<evidence type="ECO:0000256" key="6">
    <source>
        <dbReference type="ARBA" id="ARBA00022723"/>
    </source>
</evidence>
<protein>
    <recommendedName>
        <fullName evidence="3 12">RNA-binding protein NOB1</fullName>
    </recommendedName>
</protein>
<feature type="compositionally biased region" description="Acidic residues" evidence="14">
    <location>
        <begin position="177"/>
        <end position="186"/>
    </location>
</feature>
<dbReference type="Gene3D" id="3.40.50.1010">
    <property type="entry name" value="5'-nuclease"/>
    <property type="match status" value="1"/>
</dbReference>
<dbReference type="CDD" id="cd09876">
    <property type="entry name" value="PIN_Nob1-like"/>
    <property type="match status" value="1"/>
</dbReference>
<feature type="region of interest" description="Disordered" evidence="14">
    <location>
        <begin position="461"/>
        <end position="485"/>
    </location>
</feature>
<evidence type="ECO:0000256" key="4">
    <source>
        <dbReference type="ARBA" id="ARBA00022553"/>
    </source>
</evidence>
<keyword evidence="6 12" id="KW-0479">Metal-binding</keyword>
<dbReference type="PANTHER" id="PTHR12814">
    <property type="entry name" value="RNA-BINDING PROTEIN NOB1"/>
    <property type="match status" value="1"/>
</dbReference>
<evidence type="ECO:0000259" key="16">
    <source>
        <dbReference type="Pfam" id="PF17146"/>
    </source>
</evidence>